<name>A0ABQ2LSL5_9ACTN</name>
<gene>
    <name evidence="1" type="ORF">GCM10012286_24360</name>
</gene>
<accession>A0ABQ2LSL5</accession>
<comment type="caution">
    <text evidence="1">The sequence shown here is derived from an EMBL/GenBank/DDBJ whole genome shotgun (WGS) entry which is preliminary data.</text>
</comment>
<organism evidence="1 2">
    <name type="scientific">Streptomyces lasiicapitis</name>
    <dbReference type="NCBI Taxonomy" id="1923961"/>
    <lineage>
        <taxon>Bacteria</taxon>
        <taxon>Bacillati</taxon>
        <taxon>Actinomycetota</taxon>
        <taxon>Actinomycetes</taxon>
        <taxon>Kitasatosporales</taxon>
        <taxon>Streptomycetaceae</taxon>
        <taxon>Streptomyces</taxon>
    </lineage>
</organism>
<dbReference type="Proteomes" id="UP000656881">
    <property type="component" value="Unassembled WGS sequence"/>
</dbReference>
<evidence type="ECO:0000313" key="1">
    <source>
        <dbReference type="EMBL" id="GGO42572.1"/>
    </source>
</evidence>
<sequence>MAEVFLRRLTRWQAEQQREVMANLYVECHGLDGPGSGAVRQGFLERFERHVQEPDFDMVTANSGAVLAGCLYGFRAERGGVLADTLRNILPTEAAAQAGAGRLFVITELMVVPEYRRLGVATRLRDLLLSRHTADVIVAATPPGAAHEVLRAWSYAKLGELASPPREAWLGPGPA</sequence>
<dbReference type="RefSeq" id="WP_164322482.1">
    <property type="nucleotide sequence ID" value="NZ_BMNG01000005.1"/>
</dbReference>
<protein>
    <recommendedName>
        <fullName evidence="3">GNAT family N-acetyltransferase</fullName>
    </recommendedName>
</protein>
<evidence type="ECO:0000313" key="2">
    <source>
        <dbReference type="Proteomes" id="UP000656881"/>
    </source>
</evidence>
<dbReference type="EMBL" id="BMNG01000005">
    <property type="protein sequence ID" value="GGO42572.1"/>
    <property type="molecule type" value="Genomic_DNA"/>
</dbReference>
<reference evidence="2" key="1">
    <citation type="journal article" date="2019" name="Int. J. Syst. Evol. Microbiol.">
        <title>The Global Catalogue of Microorganisms (GCM) 10K type strain sequencing project: providing services to taxonomists for standard genome sequencing and annotation.</title>
        <authorList>
            <consortium name="The Broad Institute Genomics Platform"/>
            <consortium name="The Broad Institute Genome Sequencing Center for Infectious Disease"/>
            <person name="Wu L."/>
            <person name="Ma J."/>
        </authorList>
    </citation>
    <scope>NUCLEOTIDE SEQUENCE [LARGE SCALE GENOMIC DNA]</scope>
    <source>
        <strain evidence="2">CGMCC 4.7349</strain>
    </source>
</reference>
<dbReference type="InterPro" id="IPR016181">
    <property type="entry name" value="Acyl_CoA_acyltransferase"/>
</dbReference>
<proteinExistence type="predicted"/>
<dbReference type="SUPFAM" id="SSF55729">
    <property type="entry name" value="Acyl-CoA N-acyltransferases (Nat)"/>
    <property type="match status" value="1"/>
</dbReference>
<dbReference type="Gene3D" id="3.40.630.30">
    <property type="match status" value="1"/>
</dbReference>
<evidence type="ECO:0008006" key="3">
    <source>
        <dbReference type="Google" id="ProtNLM"/>
    </source>
</evidence>
<keyword evidence="2" id="KW-1185">Reference proteome</keyword>